<name>A0A9X4H0K0_9FIRM</name>
<dbReference type="InterPro" id="IPR000873">
    <property type="entry name" value="AMP-dep_synth/lig_dom"/>
</dbReference>
<dbReference type="PROSITE" id="PS00455">
    <property type="entry name" value="AMP_BINDING"/>
    <property type="match status" value="1"/>
</dbReference>
<keyword evidence="6" id="KW-1185">Reference proteome</keyword>
<protein>
    <submittedName>
        <fullName evidence="5">AMP-binding protein</fullName>
    </submittedName>
</protein>
<feature type="domain" description="AMP-dependent synthetase/ligase" evidence="3">
    <location>
        <begin position="27"/>
        <end position="431"/>
    </location>
</feature>
<sequence>MKSVQDRVQALLDAYPVWPRRTIAGHFDEAVKKYQNRTLVFTLEKEYTYAEMQERSDLLARGLLALGIRPREHVALLMGNYPEFIISKLALTKIGAVCVPLNTMLLERELAFLLEDSDVVALIFNDSLGKNNYVDIIGRICSELTVQPDGINVSCAALPRLRNVICFSANDSIYDDLMSFNDLYRLGEGISPDELQRVRQATEYPDDICDIMYTSGTTSLPKGAMMSHDMLLRSSYAACLTRAVEDGRRIYFPLPLYHIFAYELGLLVVTFVGGAIVTHAQFTPREALELMEKSRANDFLCVPSILLAVLNHPDLKKHDLSSLHATMCGATPAPVPLWQRAVDELNLQEMCAGYGMTEVSGASTITSPGDPVEVMATRVGRLVMANCSGLPEFGNRNIQYKVVDPFTGKELPPGEEGEWVCRGNMVTRGYYKRPQENVELIDKDGWLRTGDLGIIHPDGLFQITGRSKEIYKISGENVSPKEVEEVISTHPKVNQVYVLGVPDRNMGEVGVAFIELKPGEESTRREIVGYCKGKLARFKIPHHIFFTSSSELPFTSSGKIKKYKLAERALSLLEKDGKKS</sequence>
<dbReference type="PANTHER" id="PTHR43201:SF5">
    <property type="entry name" value="MEDIUM-CHAIN ACYL-COA LIGASE ACSF2, MITOCHONDRIAL"/>
    <property type="match status" value="1"/>
</dbReference>
<dbReference type="InterPro" id="IPR020845">
    <property type="entry name" value="AMP-binding_CS"/>
</dbReference>
<dbReference type="InterPro" id="IPR045851">
    <property type="entry name" value="AMP-bd_C_sf"/>
</dbReference>
<dbReference type="SUPFAM" id="SSF56801">
    <property type="entry name" value="Acetyl-CoA synthetase-like"/>
    <property type="match status" value="1"/>
</dbReference>
<dbReference type="GO" id="GO:0031956">
    <property type="term" value="F:medium-chain fatty acid-CoA ligase activity"/>
    <property type="evidence" value="ECO:0007669"/>
    <property type="project" value="TreeGrafter"/>
</dbReference>
<dbReference type="Gene3D" id="3.30.300.30">
    <property type="match status" value="1"/>
</dbReference>
<dbReference type="AlphaFoldDB" id="A0A9X4H0K0"/>
<evidence type="ECO:0000313" key="5">
    <source>
        <dbReference type="EMBL" id="MDF9407341.1"/>
    </source>
</evidence>
<dbReference type="InterPro" id="IPR042099">
    <property type="entry name" value="ANL_N_sf"/>
</dbReference>
<proteinExistence type="inferred from homology"/>
<dbReference type="GO" id="GO:0006631">
    <property type="term" value="P:fatty acid metabolic process"/>
    <property type="evidence" value="ECO:0007669"/>
    <property type="project" value="TreeGrafter"/>
</dbReference>
<dbReference type="InterPro" id="IPR025110">
    <property type="entry name" value="AMP-bd_C"/>
</dbReference>
<dbReference type="PANTHER" id="PTHR43201">
    <property type="entry name" value="ACYL-COA SYNTHETASE"/>
    <property type="match status" value="1"/>
</dbReference>
<dbReference type="RefSeq" id="WP_277442558.1">
    <property type="nucleotide sequence ID" value="NZ_JAKOAV010000003.1"/>
</dbReference>
<organism evidence="5 6">
    <name type="scientific">Pelotomaculum isophthalicicum JI</name>
    <dbReference type="NCBI Taxonomy" id="947010"/>
    <lineage>
        <taxon>Bacteria</taxon>
        <taxon>Bacillati</taxon>
        <taxon>Bacillota</taxon>
        <taxon>Clostridia</taxon>
        <taxon>Eubacteriales</taxon>
        <taxon>Desulfotomaculaceae</taxon>
        <taxon>Pelotomaculum</taxon>
    </lineage>
</organism>
<reference evidence="5" key="1">
    <citation type="submission" date="2022-02" db="EMBL/GenBank/DDBJ databases">
        <authorList>
            <person name="Leng L."/>
        </authorList>
    </citation>
    <scope>NUCLEOTIDE SEQUENCE</scope>
    <source>
        <strain evidence="5">JI</strain>
    </source>
</reference>
<evidence type="ECO:0000313" key="6">
    <source>
        <dbReference type="Proteomes" id="UP001154312"/>
    </source>
</evidence>
<dbReference type="Gene3D" id="3.40.50.12780">
    <property type="entry name" value="N-terminal domain of ligase-like"/>
    <property type="match status" value="1"/>
</dbReference>
<dbReference type="Proteomes" id="UP001154312">
    <property type="component" value="Unassembled WGS sequence"/>
</dbReference>
<feature type="domain" description="AMP-binding enzyme C-terminal" evidence="4">
    <location>
        <begin position="482"/>
        <end position="559"/>
    </location>
</feature>
<evidence type="ECO:0000259" key="3">
    <source>
        <dbReference type="Pfam" id="PF00501"/>
    </source>
</evidence>
<comment type="similarity">
    <text evidence="1">Belongs to the ATP-dependent AMP-binding enzyme family.</text>
</comment>
<evidence type="ECO:0000256" key="2">
    <source>
        <dbReference type="ARBA" id="ARBA00022598"/>
    </source>
</evidence>
<dbReference type="Pfam" id="PF00501">
    <property type="entry name" value="AMP-binding"/>
    <property type="match status" value="1"/>
</dbReference>
<dbReference type="EMBL" id="JAKOAV010000003">
    <property type="protein sequence ID" value="MDF9407341.1"/>
    <property type="molecule type" value="Genomic_DNA"/>
</dbReference>
<evidence type="ECO:0000259" key="4">
    <source>
        <dbReference type="Pfam" id="PF13193"/>
    </source>
</evidence>
<dbReference type="Pfam" id="PF13193">
    <property type="entry name" value="AMP-binding_C"/>
    <property type="match status" value="1"/>
</dbReference>
<comment type="caution">
    <text evidence="5">The sequence shown here is derived from an EMBL/GenBank/DDBJ whole genome shotgun (WGS) entry which is preliminary data.</text>
</comment>
<evidence type="ECO:0000256" key="1">
    <source>
        <dbReference type="ARBA" id="ARBA00006432"/>
    </source>
</evidence>
<gene>
    <name evidence="5" type="ORF">L7E55_03040</name>
</gene>
<accession>A0A9X4H0K0</accession>
<keyword evidence="2" id="KW-0436">Ligase</keyword>